<dbReference type="Proteomes" id="UP000076738">
    <property type="component" value="Unassembled WGS sequence"/>
</dbReference>
<gene>
    <name evidence="1" type="ORF">CALVIDRAFT_538794</name>
</gene>
<protein>
    <recommendedName>
        <fullName evidence="3">F-box domain-containing protein</fullName>
    </recommendedName>
</protein>
<dbReference type="EMBL" id="KV417293">
    <property type="protein sequence ID" value="KZO94674.1"/>
    <property type="molecule type" value="Genomic_DNA"/>
</dbReference>
<dbReference type="InterPro" id="IPR032675">
    <property type="entry name" value="LRR_dom_sf"/>
</dbReference>
<evidence type="ECO:0000313" key="1">
    <source>
        <dbReference type="EMBL" id="KZO94674.1"/>
    </source>
</evidence>
<proteinExistence type="predicted"/>
<reference evidence="1 2" key="1">
    <citation type="journal article" date="2016" name="Mol. Biol. Evol.">
        <title>Comparative Genomics of Early-Diverging Mushroom-Forming Fungi Provides Insights into the Origins of Lignocellulose Decay Capabilities.</title>
        <authorList>
            <person name="Nagy L.G."/>
            <person name="Riley R."/>
            <person name="Tritt A."/>
            <person name="Adam C."/>
            <person name="Daum C."/>
            <person name="Floudas D."/>
            <person name="Sun H."/>
            <person name="Yadav J.S."/>
            <person name="Pangilinan J."/>
            <person name="Larsson K.H."/>
            <person name="Matsuura K."/>
            <person name="Barry K."/>
            <person name="Labutti K."/>
            <person name="Kuo R."/>
            <person name="Ohm R.A."/>
            <person name="Bhattacharya S.S."/>
            <person name="Shirouzu T."/>
            <person name="Yoshinaga Y."/>
            <person name="Martin F.M."/>
            <person name="Grigoriev I.V."/>
            <person name="Hibbett D.S."/>
        </authorList>
    </citation>
    <scope>NUCLEOTIDE SEQUENCE [LARGE SCALE GENOMIC DNA]</scope>
    <source>
        <strain evidence="1 2">TUFC12733</strain>
    </source>
</reference>
<dbReference type="Gene3D" id="3.80.10.10">
    <property type="entry name" value="Ribonuclease Inhibitor"/>
    <property type="match status" value="1"/>
</dbReference>
<name>A0A167KI76_CALVF</name>
<evidence type="ECO:0008006" key="3">
    <source>
        <dbReference type="Google" id="ProtNLM"/>
    </source>
</evidence>
<accession>A0A167KI76</accession>
<keyword evidence="2" id="KW-1185">Reference proteome</keyword>
<dbReference type="AlphaFoldDB" id="A0A167KI76"/>
<dbReference type="STRING" id="1330018.A0A167KI76"/>
<organism evidence="1 2">
    <name type="scientific">Calocera viscosa (strain TUFC12733)</name>
    <dbReference type="NCBI Taxonomy" id="1330018"/>
    <lineage>
        <taxon>Eukaryota</taxon>
        <taxon>Fungi</taxon>
        <taxon>Dikarya</taxon>
        <taxon>Basidiomycota</taxon>
        <taxon>Agaricomycotina</taxon>
        <taxon>Dacrymycetes</taxon>
        <taxon>Dacrymycetales</taxon>
        <taxon>Dacrymycetaceae</taxon>
        <taxon>Calocera</taxon>
    </lineage>
</organism>
<evidence type="ECO:0000313" key="2">
    <source>
        <dbReference type="Proteomes" id="UP000076738"/>
    </source>
</evidence>
<sequence>MLITMLAAFQPLKLLGAIVRTDSDDPLVHPKLPTIVDLVDTVSRFANISELSLTMNGWVESEEVPSIWEAMRSWARCRNMTRCAVELLVDSSVAIDDLTLDSLCAAWPHLEGLQVYWNSEYLDPGEGPNLHLLARYLERCPKLCHLGLQSVYMSQGSCCEIATRLQPRPLHFVIGVSILEDEDETAEFIARISNPFHVSVRACYDGHEEEVWRDIVERVKTIRRDENASSCEVCADARDSFEGVILEEDVAS</sequence>